<reference evidence="3" key="1">
    <citation type="submission" date="2022-01" db="EMBL/GenBank/DDBJ databases">
        <authorList>
            <person name="King R."/>
        </authorList>
    </citation>
    <scope>NUCLEOTIDE SEQUENCE</scope>
</reference>
<protein>
    <recommendedName>
        <fullName evidence="2">SWIM-type domain-containing protein</fullName>
    </recommendedName>
</protein>
<dbReference type="EMBL" id="OV651820">
    <property type="protein sequence ID" value="CAH1114641.1"/>
    <property type="molecule type" value="Genomic_DNA"/>
</dbReference>
<keyword evidence="1" id="KW-0862">Zinc</keyword>
<gene>
    <name evidence="3" type="ORF">PSYICH_LOCUS14149</name>
</gene>
<evidence type="ECO:0000313" key="3">
    <source>
        <dbReference type="EMBL" id="CAH1114641.1"/>
    </source>
</evidence>
<proteinExistence type="predicted"/>
<dbReference type="OrthoDB" id="6747532at2759"/>
<dbReference type="PROSITE" id="PS50966">
    <property type="entry name" value="ZF_SWIM"/>
    <property type="match status" value="1"/>
</dbReference>
<dbReference type="AlphaFoldDB" id="A0A9P0DAD6"/>
<keyword evidence="1" id="KW-0479">Metal-binding</keyword>
<accession>A0A9P0DAD6</accession>
<keyword evidence="4" id="KW-1185">Reference proteome</keyword>
<keyword evidence="1" id="KW-0863">Zinc-finger</keyword>
<dbReference type="PANTHER" id="PTHR35385">
    <property type="entry name" value="PROTEIN B, PUTATIVE-RELATED-RELATED"/>
    <property type="match status" value="1"/>
</dbReference>
<dbReference type="InterPro" id="IPR007527">
    <property type="entry name" value="Znf_SWIM"/>
</dbReference>
<evidence type="ECO:0000256" key="1">
    <source>
        <dbReference type="PROSITE-ProRule" id="PRU00325"/>
    </source>
</evidence>
<organism evidence="3 4">
    <name type="scientific">Psylliodes chrysocephalus</name>
    <dbReference type="NCBI Taxonomy" id="3402493"/>
    <lineage>
        <taxon>Eukaryota</taxon>
        <taxon>Metazoa</taxon>
        <taxon>Ecdysozoa</taxon>
        <taxon>Arthropoda</taxon>
        <taxon>Hexapoda</taxon>
        <taxon>Insecta</taxon>
        <taxon>Pterygota</taxon>
        <taxon>Neoptera</taxon>
        <taxon>Endopterygota</taxon>
        <taxon>Coleoptera</taxon>
        <taxon>Polyphaga</taxon>
        <taxon>Cucujiformia</taxon>
        <taxon>Chrysomeloidea</taxon>
        <taxon>Chrysomelidae</taxon>
        <taxon>Galerucinae</taxon>
        <taxon>Alticini</taxon>
        <taxon>Psylliodes</taxon>
    </lineage>
</organism>
<feature type="domain" description="SWIM-type" evidence="2">
    <location>
        <begin position="15"/>
        <end position="46"/>
    </location>
</feature>
<sequence>MEFTVQSETNNQIIYRVDMLCCKCTCPVGFNGKYCKHEALVVRNYNILSVINNLSTNAKLKLYEIATGNNAPERIFIPLQNTEITEPTLECALPSSSITPHKNEISSSRNGIMQLINGTCLPSESEIAELKDKWILYSNDIVSKLEQDPQQFYPAIQTYLNNVDKYAHTTTALLSGMHKTFKYKGISLGLLP</sequence>
<dbReference type="GO" id="GO:0008270">
    <property type="term" value="F:zinc ion binding"/>
    <property type="evidence" value="ECO:0007669"/>
    <property type="project" value="UniProtKB-KW"/>
</dbReference>
<name>A0A9P0DAD6_9CUCU</name>
<evidence type="ECO:0000313" key="4">
    <source>
        <dbReference type="Proteomes" id="UP001153636"/>
    </source>
</evidence>
<dbReference type="Proteomes" id="UP001153636">
    <property type="component" value="Chromosome 8"/>
</dbReference>
<evidence type="ECO:0000259" key="2">
    <source>
        <dbReference type="PROSITE" id="PS50966"/>
    </source>
</evidence>
<dbReference type="PANTHER" id="PTHR35385:SF2">
    <property type="entry name" value="PROTEIN B, PUTATIVE-RELATED"/>
    <property type="match status" value="1"/>
</dbReference>